<dbReference type="STRING" id="223786.SAMN05216234_10478"/>
<proteinExistence type="predicted"/>
<accession>A0A1I5LYK7</accession>
<organism evidence="3 4">
    <name type="scientific">Hydrogenimonas thermophila</name>
    <dbReference type="NCBI Taxonomy" id="223786"/>
    <lineage>
        <taxon>Bacteria</taxon>
        <taxon>Pseudomonadati</taxon>
        <taxon>Campylobacterota</taxon>
        <taxon>Epsilonproteobacteria</taxon>
        <taxon>Campylobacterales</taxon>
        <taxon>Hydrogenimonadaceae</taxon>
        <taxon>Hydrogenimonas</taxon>
    </lineage>
</organism>
<sequence>MKKIIAISLIVATSLFADLSTSTQKQEQKSQSLRQQQQRGETEQLQHNKQLSQGKEKSTSKNITQTLNKIRSTTHTVSKSSSGTWRIELNPIPYILMKMRDLGWNEKAFFLTNRDVGTSYYLDDDEEIIDLNAQSYYEAKAKMRGRLEKDVMKKVAYYIQLLNFTGQVAELAADKMQHYPKASFENIEKLAEEAVSKAYKEIRPKRINIYECRFAGNNDSYTCNNGQYSLILTGSVPTLLKNGMAYYSSTNIGFAKPTLTITFATNINDALSKLEQDQQTASIAKMIREYTSKLESQGKTEIAQKIKSKFIEKALTENVSNTASAVVNAINSASPVSVLNIFK</sequence>
<keyword evidence="4" id="KW-1185">Reference proteome</keyword>
<dbReference type="EMBL" id="FOXB01000004">
    <property type="protein sequence ID" value="SFP02263.1"/>
    <property type="molecule type" value="Genomic_DNA"/>
</dbReference>
<dbReference type="Proteomes" id="UP000199227">
    <property type="component" value="Unassembled WGS sequence"/>
</dbReference>
<gene>
    <name evidence="3" type="ORF">SAMN05216234_10478</name>
</gene>
<evidence type="ECO:0000256" key="2">
    <source>
        <dbReference type="SAM" id="SignalP"/>
    </source>
</evidence>
<feature type="chain" id="PRO_5011470592" description="DUF541 domain-containing protein" evidence="2">
    <location>
        <begin position="18"/>
        <end position="343"/>
    </location>
</feature>
<evidence type="ECO:0008006" key="5">
    <source>
        <dbReference type="Google" id="ProtNLM"/>
    </source>
</evidence>
<protein>
    <recommendedName>
        <fullName evidence="5">DUF541 domain-containing protein</fullName>
    </recommendedName>
</protein>
<name>A0A1I5LYK7_9BACT</name>
<reference evidence="3 4" key="1">
    <citation type="submission" date="2016-10" db="EMBL/GenBank/DDBJ databases">
        <authorList>
            <person name="de Groot N.N."/>
        </authorList>
    </citation>
    <scope>NUCLEOTIDE SEQUENCE [LARGE SCALE GENOMIC DNA]</scope>
    <source>
        <strain evidence="3 4">EP1-55-1</strain>
    </source>
</reference>
<dbReference type="AlphaFoldDB" id="A0A1I5LYK7"/>
<evidence type="ECO:0000256" key="1">
    <source>
        <dbReference type="SAM" id="MobiDB-lite"/>
    </source>
</evidence>
<evidence type="ECO:0000313" key="3">
    <source>
        <dbReference type="EMBL" id="SFP02263.1"/>
    </source>
</evidence>
<evidence type="ECO:0000313" key="4">
    <source>
        <dbReference type="Proteomes" id="UP000199227"/>
    </source>
</evidence>
<feature type="region of interest" description="Disordered" evidence="1">
    <location>
        <begin position="26"/>
        <end position="65"/>
    </location>
</feature>
<dbReference type="RefSeq" id="WP_092910837.1">
    <property type="nucleotide sequence ID" value="NZ_FOXB01000004.1"/>
</dbReference>
<feature type="signal peptide" evidence="2">
    <location>
        <begin position="1"/>
        <end position="17"/>
    </location>
</feature>
<keyword evidence="2" id="KW-0732">Signal</keyword>
<feature type="compositionally biased region" description="Low complexity" evidence="1">
    <location>
        <begin position="26"/>
        <end position="39"/>
    </location>
</feature>